<dbReference type="GO" id="GO:0003677">
    <property type="term" value="F:DNA binding"/>
    <property type="evidence" value="ECO:0007669"/>
    <property type="project" value="InterPro"/>
</dbReference>
<dbReference type="PANTHER" id="PTHR43133">
    <property type="entry name" value="RNA POLYMERASE ECF-TYPE SIGMA FACTO"/>
    <property type="match status" value="1"/>
</dbReference>
<dbReference type="InterPro" id="IPR036388">
    <property type="entry name" value="WH-like_DNA-bd_sf"/>
</dbReference>
<dbReference type="InterPro" id="IPR013324">
    <property type="entry name" value="RNA_pol_sigma_r3/r4-like"/>
</dbReference>
<dbReference type="GeneID" id="94487462"/>
<evidence type="ECO:0000313" key="7">
    <source>
        <dbReference type="EMBL" id="MCY9527898.1"/>
    </source>
</evidence>
<dbReference type="InterPro" id="IPR014284">
    <property type="entry name" value="RNA_pol_sigma-70_dom"/>
</dbReference>
<keyword evidence="10" id="KW-1185">Reference proteome</keyword>
<dbReference type="Proteomes" id="UP000304148">
    <property type="component" value="Chromosome"/>
</dbReference>
<dbReference type="EMBL" id="JAMDLY010000004">
    <property type="protein sequence ID" value="MCY9527898.1"/>
    <property type="molecule type" value="Genomic_DNA"/>
</dbReference>
<dbReference type="Proteomes" id="UP001527090">
    <property type="component" value="Unassembled WGS sequence"/>
</dbReference>
<dbReference type="InterPro" id="IPR013249">
    <property type="entry name" value="RNA_pol_sigma70_r4_t2"/>
</dbReference>
<dbReference type="InterPro" id="IPR013325">
    <property type="entry name" value="RNA_pol_sigma_r2"/>
</dbReference>
<evidence type="ECO:0000256" key="2">
    <source>
        <dbReference type="ARBA" id="ARBA00023015"/>
    </source>
</evidence>
<proteinExistence type="inferred from homology"/>
<sequence>MDQKMLIVRAQQGDTHSFALAVQQIQDRSYRIAYSYLHDEAASMDAVCDAVEKALIHIQKLKDPEKFNTWFTRIVINQCKTYLRKNKSIVYIEDEEVMGVAKRPPTDEMLDFQALMEQQPPMTRMLIQLKYVQGYTLEEIAEMTDMPLGTVKTKIYNTIKLFKKQMMPEMKEARC</sequence>
<evidence type="ECO:0000313" key="10">
    <source>
        <dbReference type="Proteomes" id="UP001527090"/>
    </source>
</evidence>
<evidence type="ECO:0000313" key="9">
    <source>
        <dbReference type="Proteomes" id="UP000304148"/>
    </source>
</evidence>
<evidence type="ECO:0000259" key="5">
    <source>
        <dbReference type="Pfam" id="PF04542"/>
    </source>
</evidence>
<dbReference type="SUPFAM" id="SSF88946">
    <property type="entry name" value="Sigma2 domain of RNA polymerase sigma factors"/>
    <property type="match status" value="1"/>
</dbReference>
<reference evidence="7 10" key="3">
    <citation type="submission" date="2022-05" db="EMBL/GenBank/DDBJ databases">
        <title>Genome Sequencing of Bee-Associated Microbes.</title>
        <authorList>
            <person name="Dunlap C."/>
        </authorList>
    </citation>
    <scope>NUCLEOTIDE SEQUENCE [LARGE SCALE GENOMIC DNA]</scope>
    <source>
        <strain evidence="7 10">NRRL NRS-750</strain>
    </source>
</reference>
<dbReference type="Gene3D" id="1.10.10.10">
    <property type="entry name" value="Winged helix-like DNA-binding domain superfamily/Winged helix DNA-binding domain"/>
    <property type="match status" value="1"/>
</dbReference>
<dbReference type="NCBIfam" id="TIGR02937">
    <property type="entry name" value="sigma70-ECF"/>
    <property type="match status" value="1"/>
</dbReference>
<dbReference type="GO" id="GO:0016987">
    <property type="term" value="F:sigma factor activity"/>
    <property type="evidence" value="ECO:0007669"/>
    <property type="project" value="UniProtKB-KW"/>
</dbReference>
<organism evidence="8 9">
    <name type="scientific">Paenibacillus alvei</name>
    <name type="common">Bacillus alvei</name>
    <dbReference type="NCBI Taxonomy" id="44250"/>
    <lineage>
        <taxon>Bacteria</taxon>
        <taxon>Bacillati</taxon>
        <taxon>Bacillota</taxon>
        <taxon>Bacilli</taxon>
        <taxon>Bacillales</taxon>
        <taxon>Paenibacillaceae</taxon>
        <taxon>Paenibacillus</taxon>
    </lineage>
</organism>
<protein>
    <submittedName>
        <fullName evidence="8">RNA polymerase subunit sigma-24</fullName>
    </submittedName>
    <submittedName>
        <fullName evidence="7">Sigma-70 family RNA polymerase sigma factor</fullName>
    </submittedName>
</protein>
<dbReference type="EMBL" id="LS992241">
    <property type="protein sequence ID" value="SYX87572.1"/>
    <property type="molecule type" value="Genomic_DNA"/>
</dbReference>
<feature type="domain" description="RNA polymerase sigma-70 region 2" evidence="5">
    <location>
        <begin position="22"/>
        <end position="87"/>
    </location>
</feature>
<dbReference type="RefSeq" id="WP_005543265.1">
    <property type="nucleotide sequence ID" value="NZ_JAKOBS010000023.1"/>
</dbReference>
<gene>
    <name evidence="7" type="ORF">M5X04_00905</name>
    <name evidence="8" type="ORF">PBLR_16002</name>
</gene>
<dbReference type="AlphaFoldDB" id="A0A383RLW1"/>
<feature type="domain" description="RNA polymerase sigma factor 70 region 4 type 2" evidence="6">
    <location>
        <begin position="111"/>
        <end position="157"/>
    </location>
</feature>
<dbReference type="Pfam" id="PF04542">
    <property type="entry name" value="Sigma70_r2"/>
    <property type="match status" value="1"/>
</dbReference>
<keyword evidence="4" id="KW-0804">Transcription</keyword>
<comment type="similarity">
    <text evidence="1">Belongs to the sigma-70 factor family. ECF subfamily.</text>
</comment>
<dbReference type="GO" id="GO:0006352">
    <property type="term" value="P:DNA-templated transcription initiation"/>
    <property type="evidence" value="ECO:0007669"/>
    <property type="project" value="InterPro"/>
</dbReference>
<evidence type="ECO:0000256" key="1">
    <source>
        <dbReference type="ARBA" id="ARBA00010641"/>
    </source>
</evidence>
<keyword evidence="3" id="KW-0731">Sigma factor</keyword>
<dbReference type="PANTHER" id="PTHR43133:SF51">
    <property type="entry name" value="RNA POLYMERASE SIGMA FACTOR"/>
    <property type="match status" value="1"/>
</dbReference>
<dbReference type="Pfam" id="PF08281">
    <property type="entry name" value="Sigma70_r4_2"/>
    <property type="match status" value="1"/>
</dbReference>
<reference evidence="9" key="2">
    <citation type="submission" date="2018-08" db="EMBL/GenBank/DDBJ databases">
        <authorList>
            <person name="Chevrot R."/>
        </authorList>
    </citation>
    <scope>NUCLEOTIDE SEQUENCE [LARGE SCALE GENOMIC DNA]</scope>
</reference>
<dbReference type="InterPro" id="IPR007627">
    <property type="entry name" value="RNA_pol_sigma70_r2"/>
</dbReference>
<dbReference type="Gene3D" id="1.10.1740.10">
    <property type="match status" value="1"/>
</dbReference>
<dbReference type="InterPro" id="IPR039425">
    <property type="entry name" value="RNA_pol_sigma-70-like"/>
</dbReference>
<dbReference type="SUPFAM" id="SSF88659">
    <property type="entry name" value="Sigma3 and sigma4 domains of RNA polymerase sigma factors"/>
    <property type="match status" value="1"/>
</dbReference>
<name>A0A383RLW1_PAEAL</name>
<keyword evidence="2" id="KW-0805">Transcription regulation</keyword>
<evidence type="ECO:0000256" key="4">
    <source>
        <dbReference type="ARBA" id="ARBA00023163"/>
    </source>
</evidence>
<evidence type="ECO:0000313" key="8">
    <source>
        <dbReference type="EMBL" id="SYX87572.1"/>
    </source>
</evidence>
<accession>A0A383RLW1</accession>
<evidence type="ECO:0000256" key="3">
    <source>
        <dbReference type="ARBA" id="ARBA00023082"/>
    </source>
</evidence>
<evidence type="ECO:0000259" key="6">
    <source>
        <dbReference type="Pfam" id="PF08281"/>
    </source>
</evidence>
<reference evidence="8" key="1">
    <citation type="submission" date="2018-08" db="EMBL/GenBank/DDBJ databases">
        <authorList>
            <person name="Ferrada E.E."/>
            <person name="Latorre B.A."/>
        </authorList>
    </citation>
    <scope>NUCLEOTIDE SEQUENCE</scope>
    <source>
        <strain evidence="8">Paenibacillus B-LR1</strain>
    </source>
</reference>